<gene>
    <name evidence="1" type="ORF">RJT34_11679</name>
</gene>
<reference evidence="1 2" key="1">
    <citation type="submission" date="2024-01" db="EMBL/GenBank/DDBJ databases">
        <title>The genomes of 5 underutilized Papilionoideae crops provide insights into root nodulation and disease resistance.</title>
        <authorList>
            <person name="Yuan L."/>
        </authorList>
    </citation>
    <scope>NUCLEOTIDE SEQUENCE [LARGE SCALE GENOMIC DNA]</scope>
    <source>
        <strain evidence="1">LY-2023</strain>
        <tissue evidence="1">Leaf</tissue>
    </source>
</reference>
<dbReference type="Proteomes" id="UP001359559">
    <property type="component" value="Unassembled WGS sequence"/>
</dbReference>
<dbReference type="AlphaFoldDB" id="A0AAN9PJW6"/>
<dbReference type="EMBL" id="JAYKXN010000003">
    <property type="protein sequence ID" value="KAK7300828.1"/>
    <property type="molecule type" value="Genomic_DNA"/>
</dbReference>
<proteinExistence type="predicted"/>
<accession>A0AAN9PJW6</accession>
<protein>
    <submittedName>
        <fullName evidence="1">Uncharacterized protein</fullName>
    </submittedName>
</protein>
<sequence length="90" mass="10338">MLGVCVTSVIEKSESRASLAHCPQEFKRKEMKRKSNRGTKVTSVALGIAGHHRGCDKPWSGSSTKLVDERWLKKEIRDFEDLRDRRIKKI</sequence>
<comment type="caution">
    <text evidence="1">The sequence shown here is derived from an EMBL/GenBank/DDBJ whole genome shotgun (WGS) entry which is preliminary data.</text>
</comment>
<evidence type="ECO:0000313" key="2">
    <source>
        <dbReference type="Proteomes" id="UP001359559"/>
    </source>
</evidence>
<name>A0AAN9PJW6_CLITE</name>
<organism evidence="1 2">
    <name type="scientific">Clitoria ternatea</name>
    <name type="common">Butterfly pea</name>
    <dbReference type="NCBI Taxonomy" id="43366"/>
    <lineage>
        <taxon>Eukaryota</taxon>
        <taxon>Viridiplantae</taxon>
        <taxon>Streptophyta</taxon>
        <taxon>Embryophyta</taxon>
        <taxon>Tracheophyta</taxon>
        <taxon>Spermatophyta</taxon>
        <taxon>Magnoliopsida</taxon>
        <taxon>eudicotyledons</taxon>
        <taxon>Gunneridae</taxon>
        <taxon>Pentapetalae</taxon>
        <taxon>rosids</taxon>
        <taxon>fabids</taxon>
        <taxon>Fabales</taxon>
        <taxon>Fabaceae</taxon>
        <taxon>Papilionoideae</taxon>
        <taxon>50 kb inversion clade</taxon>
        <taxon>NPAAA clade</taxon>
        <taxon>indigoferoid/millettioid clade</taxon>
        <taxon>Phaseoleae</taxon>
        <taxon>Clitoria</taxon>
    </lineage>
</organism>
<evidence type="ECO:0000313" key="1">
    <source>
        <dbReference type="EMBL" id="KAK7300828.1"/>
    </source>
</evidence>
<keyword evidence="2" id="KW-1185">Reference proteome</keyword>